<feature type="transmembrane region" description="Helical" evidence="9">
    <location>
        <begin position="157"/>
        <end position="175"/>
    </location>
</feature>
<comment type="similarity">
    <text evidence="2 10">Belongs to the binding-protein-dependent transport system permease family. CysTW subfamily.</text>
</comment>
<dbReference type="SUPFAM" id="SSF161098">
    <property type="entry name" value="MetI-like"/>
    <property type="match status" value="1"/>
</dbReference>
<evidence type="ECO:0000256" key="8">
    <source>
        <dbReference type="ARBA" id="ARBA00023136"/>
    </source>
</evidence>
<evidence type="ECO:0000256" key="1">
    <source>
        <dbReference type="ARBA" id="ARBA00004651"/>
    </source>
</evidence>
<evidence type="ECO:0000259" key="12">
    <source>
        <dbReference type="PROSITE" id="PS50928"/>
    </source>
</evidence>
<organism evidence="13 14">
    <name type="scientific">Corynebacterium hadale</name>
    <dbReference type="NCBI Taxonomy" id="2026255"/>
    <lineage>
        <taxon>Bacteria</taxon>
        <taxon>Bacillati</taxon>
        <taxon>Actinomycetota</taxon>
        <taxon>Actinomycetes</taxon>
        <taxon>Mycobacteriales</taxon>
        <taxon>Corynebacteriaceae</taxon>
        <taxon>Corynebacterium</taxon>
    </lineage>
</organism>
<dbReference type="GO" id="GO:0006817">
    <property type="term" value="P:phosphate ion transport"/>
    <property type="evidence" value="ECO:0007669"/>
    <property type="project" value="UniProtKB-KW"/>
</dbReference>
<dbReference type="RefSeq" id="WP_095278686.1">
    <property type="nucleotide sequence ID" value="NZ_CP047655.1"/>
</dbReference>
<dbReference type="PANTHER" id="PTHR30425">
    <property type="entry name" value="PHOSPHATE TRANSPORT SYSTEM PERMEASE PROTEIN PST"/>
    <property type="match status" value="1"/>
</dbReference>
<comment type="function">
    <text evidence="10">Part of the binding-protein-dependent transport system for phosphate; probably responsible for the translocation of the substrate across the membrane.</text>
</comment>
<feature type="region of interest" description="Disordered" evidence="11">
    <location>
        <begin position="1"/>
        <end position="47"/>
    </location>
</feature>
<keyword evidence="5 10" id="KW-0592">Phosphate transport</keyword>
<dbReference type="AlphaFoldDB" id="A0A269PAY3"/>
<accession>A0A269PAY3</accession>
<keyword evidence="3 9" id="KW-0813">Transport</keyword>
<dbReference type="Pfam" id="PF00528">
    <property type="entry name" value="BPD_transp_1"/>
    <property type="match status" value="1"/>
</dbReference>
<name>A0A269PAY3_9CORY</name>
<feature type="compositionally biased region" description="Polar residues" evidence="11">
    <location>
        <begin position="24"/>
        <end position="46"/>
    </location>
</feature>
<evidence type="ECO:0000256" key="11">
    <source>
        <dbReference type="SAM" id="MobiDB-lite"/>
    </source>
</evidence>
<dbReference type="GO" id="GO:0005886">
    <property type="term" value="C:plasma membrane"/>
    <property type="evidence" value="ECO:0007669"/>
    <property type="project" value="UniProtKB-SubCell"/>
</dbReference>
<keyword evidence="7 9" id="KW-1133">Transmembrane helix</keyword>
<proteinExistence type="inferred from homology"/>
<protein>
    <recommendedName>
        <fullName evidence="10">Phosphate transport system permease protein</fullName>
    </recommendedName>
</protein>
<evidence type="ECO:0000256" key="5">
    <source>
        <dbReference type="ARBA" id="ARBA00022592"/>
    </source>
</evidence>
<dbReference type="CDD" id="cd06261">
    <property type="entry name" value="TM_PBP2"/>
    <property type="match status" value="1"/>
</dbReference>
<comment type="caution">
    <text evidence="13">The sequence shown here is derived from an EMBL/GenBank/DDBJ whole genome shotgun (WGS) entry which is preliminary data.</text>
</comment>
<feature type="transmembrane region" description="Helical" evidence="9">
    <location>
        <begin position="119"/>
        <end position="145"/>
    </location>
</feature>
<feature type="domain" description="ABC transmembrane type-1" evidence="12">
    <location>
        <begin position="120"/>
        <end position="350"/>
    </location>
</feature>
<feature type="transmembrane region" description="Helical" evidence="9">
    <location>
        <begin position="260"/>
        <end position="281"/>
    </location>
</feature>
<keyword evidence="8 9" id="KW-0472">Membrane</keyword>
<sequence length="357" mass="37373">MADNELTPADDRRAGSTAAPAQPEVQSATGTPVQTTQAAPVETTSGAGVKRPGDRVFEFLSTASATLITVIIIAIGLFLVLQAIPPLSRNEGGVGGFFTYGGNWQTANLDAMQFGIPNLFFSTVMISLIALILAMPVALGIALFLSNYAPKNLVRPLGTLVDMLAAVPSIVYGLWGAQVLGPALGKFYEWINSWGGGFFLFATYQNSPPFSTARNMLTGGIVLAIMILPIIAATAREIFVQTPPGQIESALALGATRWEVIRMTVIPFGLSGFIAGSMLGLGRALGETMALYMVVAPANDFRGSLFDGGTTFATAIANASAEFNNPISAGAYIAAGLVLFVLTFVVNSIARAIVNKK</sequence>
<keyword evidence="6 9" id="KW-0812">Transmembrane</keyword>
<feature type="transmembrane region" description="Helical" evidence="9">
    <location>
        <begin position="216"/>
        <end position="239"/>
    </location>
</feature>
<dbReference type="GO" id="GO:0005315">
    <property type="term" value="F:phosphate transmembrane transporter activity"/>
    <property type="evidence" value="ECO:0007669"/>
    <property type="project" value="InterPro"/>
</dbReference>
<dbReference type="InterPro" id="IPR035906">
    <property type="entry name" value="MetI-like_sf"/>
</dbReference>
<reference evidence="13 14" key="1">
    <citation type="submission" date="2017-08" db="EMBL/GenBank/DDBJ databases">
        <authorList>
            <person name="de Groot N.N."/>
        </authorList>
    </citation>
    <scope>NUCLEOTIDE SEQUENCE [LARGE SCALE GENOMIC DNA]</scope>
    <source>
        <strain evidence="13 14">NBT06-6</strain>
    </source>
</reference>
<evidence type="ECO:0000256" key="6">
    <source>
        <dbReference type="ARBA" id="ARBA00022692"/>
    </source>
</evidence>
<gene>
    <name evidence="13" type="primary">pstC</name>
    <name evidence="13" type="ORF">CIG21_09950</name>
</gene>
<evidence type="ECO:0000313" key="14">
    <source>
        <dbReference type="Proteomes" id="UP000215771"/>
    </source>
</evidence>
<evidence type="ECO:0000256" key="7">
    <source>
        <dbReference type="ARBA" id="ARBA00022989"/>
    </source>
</evidence>
<evidence type="ECO:0000256" key="3">
    <source>
        <dbReference type="ARBA" id="ARBA00022448"/>
    </source>
</evidence>
<dbReference type="InterPro" id="IPR000515">
    <property type="entry name" value="MetI-like"/>
</dbReference>
<dbReference type="PANTHER" id="PTHR30425:SF1">
    <property type="entry name" value="PHOSPHATE TRANSPORT SYSTEM PERMEASE PROTEIN PSTC"/>
    <property type="match status" value="1"/>
</dbReference>
<comment type="subcellular location">
    <subcellularLocation>
        <location evidence="1 9">Cell membrane</location>
        <topology evidence="1 9">Multi-pass membrane protein</topology>
    </subcellularLocation>
</comment>
<evidence type="ECO:0000256" key="4">
    <source>
        <dbReference type="ARBA" id="ARBA00022475"/>
    </source>
</evidence>
<dbReference type="NCBIfam" id="TIGR02138">
    <property type="entry name" value="phosphate_pstC"/>
    <property type="match status" value="1"/>
</dbReference>
<dbReference type="Gene3D" id="1.10.3720.10">
    <property type="entry name" value="MetI-like"/>
    <property type="match status" value="1"/>
</dbReference>
<evidence type="ECO:0000256" key="2">
    <source>
        <dbReference type="ARBA" id="ARBA00007069"/>
    </source>
</evidence>
<dbReference type="Proteomes" id="UP000215771">
    <property type="component" value="Unassembled WGS sequence"/>
</dbReference>
<evidence type="ECO:0000256" key="10">
    <source>
        <dbReference type="RuleBase" id="RU363054"/>
    </source>
</evidence>
<evidence type="ECO:0000313" key="13">
    <source>
        <dbReference type="EMBL" id="PAJ68766.1"/>
    </source>
</evidence>
<keyword evidence="4 10" id="KW-1003">Cell membrane</keyword>
<feature type="transmembrane region" description="Helical" evidence="9">
    <location>
        <begin position="331"/>
        <end position="354"/>
    </location>
</feature>
<evidence type="ECO:0000256" key="9">
    <source>
        <dbReference type="RuleBase" id="RU363032"/>
    </source>
</evidence>
<dbReference type="EMBL" id="NQMQ01000022">
    <property type="protein sequence ID" value="PAJ68766.1"/>
    <property type="molecule type" value="Genomic_DNA"/>
</dbReference>
<dbReference type="InterPro" id="IPR011864">
    <property type="entry name" value="Phosphate_PstC"/>
</dbReference>
<dbReference type="PROSITE" id="PS50928">
    <property type="entry name" value="ABC_TM1"/>
    <property type="match status" value="1"/>
</dbReference>
<feature type="transmembrane region" description="Helical" evidence="9">
    <location>
        <begin position="59"/>
        <end position="81"/>
    </location>
</feature>
<dbReference type="InterPro" id="IPR051124">
    <property type="entry name" value="Phosphate_Transport_Permease"/>
</dbReference>